<evidence type="ECO:0000256" key="3">
    <source>
        <dbReference type="ARBA" id="ARBA00022723"/>
    </source>
</evidence>
<dbReference type="Proteomes" id="UP000617628">
    <property type="component" value="Unassembled WGS sequence"/>
</dbReference>
<dbReference type="EMBL" id="JAENIL010000092">
    <property type="protein sequence ID" value="MBK1880483.1"/>
    <property type="molecule type" value="Genomic_DNA"/>
</dbReference>
<evidence type="ECO:0000256" key="4">
    <source>
        <dbReference type="ARBA" id="ARBA00022729"/>
    </source>
</evidence>
<dbReference type="RefSeq" id="WP_200359500.1">
    <property type="nucleotide sequence ID" value="NZ_JAENIL010000092.1"/>
</dbReference>
<proteinExistence type="inferred from homology"/>
<dbReference type="AlphaFoldDB" id="A0A934S246"/>
<dbReference type="InterPro" id="IPR050738">
    <property type="entry name" value="Sulfatase"/>
</dbReference>
<evidence type="ECO:0000256" key="5">
    <source>
        <dbReference type="ARBA" id="ARBA00022801"/>
    </source>
</evidence>
<keyword evidence="3" id="KW-0479">Metal-binding</keyword>
<organism evidence="9 10">
    <name type="scientific">Pelagicoccus mobilis</name>
    <dbReference type="NCBI Taxonomy" id="415221"/>
    <lineage>
        <taxon>Bacteria</taxon>
        <taxon>Pseudomonadati</taxon>
        <taxon>Verrucomicrobiota</taxon>
        <taxon>Opitutia</taxon>
        <taxon>Puniceicoccales</taxon>
        <taxon>Pelagicoccaceae</taxon>
        <taxon>Pelagicoccus</taxon>
    </lineage>
</organism>
<gene>
    <name evidence="9" type="ORF">JIN87_26590</name>
</gene>
<comment type="caution">
    <text evidence="9">The sequence shown here is derived from an EMBL/GenBank/DDBJ whole genome shotgun (WGS) entry which is preliminary data.</text>
</comment>
<keyword evidence="5" id="KW-0378">Hydrolase</keyword>
<feature type="chain" id="PRO_5037749138" evidence="7">
    <location>
        <begin position="26"/>
        <end position="462"/>
    </location>
</feature>
<keyword evidence="4 7" id="KW-0732">Signal</keyword>
<keyword evidence="6" id="KW-0106">Calcium</keyword>
<dbReference type="Gene3D" id="3.30.1120.10">
    <property type="match status" value="1"/>
</dbReference>
<dbReference type="InterPro" id="IPR017850">
    <property type="entry name" value="Alkaline_phosphatase_core_sf"/>
</dbReference>
<dbReference type="InterPro" id="IPR000917">
    <property type="entry name" value="Sulfatase_N"/>
</dbReference>
<evidence type="ECO:0000256" key="1">
    <source>
        <dbReference type="ARBA" id="ARBA00001913"/>
    </source>
</evidence>
<evidence type="ECO:0000313" key="10">
    <source>
        <dbReference type="Proteomes" id="UP000617628"/>
    </source>
</evidence>
<accession>A0A934S246</accession>
<dbReference type="PANTHER" id="PTHR42693">
    <property type="entry name" value="ARYLSULFATASE FAMILY MEMBER"/>
    <property type="match status" value="1"/>
</dbReference>
<dbReference type="CDD" id="cd16027">
    <property type="entry name" value="SGSH"/>
    <property type="match status" value="1"/>
</dbReference>
<reference evidence="9" key="1">
    <citation type="submission" date="2021-01" db="EMBL/GenBank/DDBJ databases">
        <title>Modified the classification status of verrucomicrobia.</title>
        <authorList>
            <person name="Feng X."/>
        </authorList>
    </citation>
    <scope>NUCLEOTIDE SEQUENCE</scope>
    <source>
        <strain evidence="9">KCTC 13126</strain>
    </source>
</reference>
<comment type="similarity">
    <text evidence="2">Belongs to the sulfatase family.</text>
</comment>
<dbReference type="Gene3D" id="3.40.720.10">
    <property type="entry name" value="Alkaline Phosphatase, subunit A"/>
    <property type="match status" value="1"/>
</dbReference>
<sequence>MTIDLRKLARPCLALVACFTSFATADTKKPNIVMILSDDQSWTDYGFMGHDVIRTPHLDRLASESVVYPRAYVTTPLCRPSLMTLATGHYAKDHKITGNDPSTRLADRKSEKFKELSHELLVNIDRLDTLPKILSRNGYLTHQSGKWWEGSYQRGGFTHGMTEGDTGGMARHGDKGLDIGRKGMEPIFSFIETAENEEKPFYLWYAPFLPHTPHNPPARILEHYQGLGLDPALAKYYAMCEWFDETCGELIEHLEKKGLRENTLIYYVCDNGWIQRTADTEVSEGWFTSFAPKSKQSVYDGGARSPIMLSWPAELEADIKGDLVSSIDIVPTVLSAAGLDIPEGLPGIDLLPNAKEGETIDRDIIFGDSYAHDIADLDNPEASLMYLWCIRDRWKLILTYDGEVNRYDVIHPRNEPIQLFDIVGDPHETVNLADRYPNIVQDLKDQIENWYPLTERKLVLEK</sequence>
<evidence type="ECO:0000313" key="9">
    <source>
        <dbReference type="EMBL" id="MBK1880483.1"/>
    </source>
</evidence>
<dbReference type="GO" id="GO:0046872">
    <property type="term" value="F:metal ion binding"/>
    <property type="evidence" value="ECO:0007669"/>
    <property type="project" value="UniProtKB-KW"/>
</dbReference>
<evidence type="ECO:0000256" key="2">
    <source>
        <dbReference type="ARBA" id="ARBA00008779"/>
    </source>
</evidence>
<dbReference type="SUPFAM" id="SSF53649">
    <property type="entry name" value="Alkaline phosphatase-like"/>
    <property type="match status" value="1"/>
</dbReference>
<comment type="cofactor">
    <cofactor evidence="1">
        <name>Ca(2+)</name>
        <dbReference type="ChEBI" id="CHEBI:29108"/>
    </cofactor>
</comment>
<protein>
    <submittedName>
        <fullName evidence="9">Sulfatase</fullName>
    </submittedName>
</protein>
<feature type="signal peptide" evidence="7">
    <location>
        <begin position="1"/>
        <end position="25"/>
    </location>
</feature>
<keyword evidence="10" id="KW-1185">Reference proteome</keyword>
<name>A0A934S246_9BACT</name>
<evidence type="ECO:0000256" key="6">
    <source>
        <dbReference type="ARBA" id="ARBA00022837"/>
    </source>
</evidence>
<evidence type="ECO:0000259" key="8">
    <source>
        <dbReference type="Pfam" id="PF00884"/>
    </source>
</evidence>
<dbReference type="GO" id="GO:0004065">
    <property type="term" value="F:arylsulfatase activity"/>
    <property type="evidence" value="ECO:0007669"/>
    <property type="project" value="TreeGrafter"/>
</dbReference>
<dbReference type="Pfam" id="PF00884">
    <property type="entry name" value="Sulfatase"/>
    <property type="match status" value="1"/>
</dbReference>
<evidence type="ECO:0000256" key="7">
    <source>
        <dbReference type="SAM" id="SignalP"/>
    </source>
</evidence>
<dbReference type="PANTHER" id="PTHR42693:SF42">
    <property type="entry name" value="ARYLSULFATASE G"/>
    <property type="match status" value="1"/>
</dbReference>
<feature type="domain" description="Sulfatase N-terminal" evidence="8">
    <location>
        <begin position="30"/>
        <end position="338"/>
    </location>
</feature>